<organism evidence="2 3">
    <name type="scientific">Rhizoctonia solani</name>
    <dbReference type="NCBI Taxonomy" id="456999"/>
    <lineage>
        <taxon>Eukaryota</taxon>
        <taxon>Fungi</taxon>
        <taxon>Dikarya</taxon>
        <taxon>Basidiomycota</taxon>
        <taxon>Agaricomycotina</taxon>
        <taxon>Agaricomycetes</taxon>
        <taxon>Cantharellales</taxon>
        <taxon>Ceratobasidiaceae</taxon>
        <taxon>Rhizoctonia</taxon>
    </lineage>
</organism>
<protein>
    <submittedName>
        <fullName evidence="2">Uncharacterized protein</fullName>
    </submittedName>
</protein>
<feature type="region of interest" description="Disordered" evidence="1">
    <location>
        <begin position="90"/>
        <end position="113"/>
    </location>
</feature>
<dbReference type="AlphaFoldDB" id="A0A0K6FR71"/>
<dbReference type="InterPro" id="IPR041078">
    <property type="entry name" value="Plavaka"/>
</dbReference>
<feature type="region of interest" description="Disordered" evidence="1">
    <location>
        <begin position="133"/>
        <end position="158"/>
    </location>
</feature>
<dbReference type="Pfam" id="PF18759">
    <property type="entry name" value="Plavaka"/>
    <property type="match status" value="1"/>
</dbReference>
<proteinExistence type="predicted"/>
<gene>
    <name evidence="2" type="ORF">RSOLAG22IIIB_08058</name>
</gene>
<dbReference type="EMBL" id="CYGV01000513">
    <property type="protein sequence ID" value="CUA68688.1"/>
    <property type="molecule type" value="Genomic_DNA"/>
</dbReference>
<accession>A0A0K6FR71</accession>
<evidence type="ECO:0000256" key="1">
    <source>
        <dbReference type="SAM" id="MobiDB-lite"/>
    </source>
</evidence>
<evidence type="ECO:0000313" key="3">
    <source>
        <dbReference type="Proteomes" id="UP000044841"/>
    </source>
</evidence>
<name>A0A0K6FR71_9AGAM</name>
<dbReference type="Proteomes" id="UP000044841">
    <property type="component" value="Unassembled WGS sequence"/>
</dbReference>
<evidence type="ECO:0000313" key="2">
    <source>
        <dbReference type="EMBL" id="CUA68688.1"/>
    </source>
</evidence>
<feature type="compositionally biased region" description="Polar residues" evidence="1">
    <location>
        <begin position="140"/>
        <end position="154"/>
    </location>
</feature>
<keyword evidence="3" id="KW-1185">Reference proteome</keyword>
<sequence>MSNRRNTFGHSEIIASGSRKCPKCNLLWSNDGFERHYKSCKTKHANRNKAALRAETVVASLSTTRSPYAKLLADHSTDVFRSAIPELQADELGGPGLSVSGATSLDAPEPDMHSPRQADLNTQNLEVVINTNEPLAPGSSMASQGPNNASNSTLEPDEHSIKIIPYPQPNRCPRNDGIINNVSSTVIPWAPFRTRADFRFAKTALSSNLSESQVNEFLDLHHINPGSAVTLRDYDEMRRIQDDAAKILMPFTEVAFSVPYQVRRQKLHYESSVRIKSLKDWMLELVLSPELQPHLHFDAIQKFCWMDKKWMRVYDEPWTTDNWAHIQASLPANGLPINIHLYADKALATNFDQSAHAKRLYPVVARLCNLPREIRNGAGLGSGTVVALLPVIDEFPPGLADNCQADFKCAVWHAAMQKLLDTIKLEAQFGHAIELDCHRSLGLQSKAWRLFPSIFILSADYEEQIIMAGIRGVFCCCPCVRCLIPDEELHNLLFEILLRDPSTLIQLLSEASKLTMTASREYLKEQGYRQVMNCFLTLGPRTNVFKALSYDTLHTDDLGRWGKHIWPLLKAQIQDEGSELFDEFNLRINAVPAWPDLHHFPSALSMDLADGSKYADLLKVVLHGALCLPVRFVNLVALIRIQAELRTLASMTVHTERTLTLGRELVKRFHTLSVECTKKFKKSFAFPKMHLLAHLFDDIEAKGVTANFTTKPGEQMHARLRAAFLTSSRKKDTADGEVLRKAHAAAVYQHIQSEIDVFDQSNISDPDDEEDDSNSTEPQIIHVQLCSKSGQLTLSLLEGMHPGDPAFRQFGTRVRQFIPTIDSDFLVTELTHLWVRVASILLQAAEGSV</sequence>
<reference evidence="2 3" key="1">
    <citation type="submission" date="2015-07" db="EMBL/GenBank/DDBJ databases">
        <authorList>
            <person name="Noorani M."/>
        </authorList>
    </citation>
    <scope>NUCLEOTIDE SEQUENCE [LARGE SCALE GENOMIC DNA]</scope>
    <source>
        <strain evidence="2">BBA 69670</strain>
    </source>
</reference>